<evidence type="ECO:0000313" key="3">
    <source>
        <dbReference type="EMBL" id="MFC6592295.1"/>
    </source>
</evidence>
<gene>
    <name evidence="3" type="ORF">ACFP81_10005</name>
</gene>
<feature type="chain" id="PRO_5047186457" description="DUF11 domain-containing protein" evidence="1">
    <location>
        <begin position="29"/>
        <end position="993"/>
    </location>
</feature>
<protein>
    <recommendedName>
        <fullName evidence="2">DUF11 domain-containing protein</fullName>
    </recommendedName>
</protein>
<proteinExistence type="predicted"/>
<dbReference type="NCBIfam" id="TIGR01451">
    <property type="entry name" value="B_ant_repeat"/>
    <property type="match status" value="1"/>
</dbReference>
<feature type="signal peptide" evidence="1">
    <location>
        <begin position="1"/>
        <end position="28"/>
    </location>
</feature>
<feature type="domain" description="DUF11" evidence="2">
    <location>
        <begin position="558"/>
        <end position="645"/>
    </location>
</feature>
<dbReference type="InterPro" id="IPR047589">
    <property type="entry name" value="DUF11_rpt"/>
</dbReference>
<dbReference type="InterPro" id="IPR013783">
    <property type="entry name" value="Ig-like_fold"/>
</dbReference>
<accession>A0ABW1YGN1</accession>
<comment type="caution">
    <text evidence="3">The sequence shown here is derived from an EMBL/GenBank/DDBJ whole genome shotgun (WGS) entry which is preliminary data.</text>
</comment>
<evidence type="ECO:0000259" key="2">
    <source>
        <dbReference type="Pfam" id="PF01345"/>
    </source>
</evidence>
<reference evidence="4" key="1">
    <citation type="journal article" date="2019" name="Int. J. Syst. Evol. Microbiol.">
        <title>The Global Catalogue of Microorganisms (GCM) 10K type strain sequencing project: providing services to taxonomists for standard genome sequencing and annotation.</title>
        <authorList>
            <consortium name="The Broad Institute Genomics Platform"/>
            <consortium name="The Broad Institute Genome Sequencing Center for Infectious Disease"/>
            <person name="Wu L."/>
            <person name="Ma J."/>
        </authorList>
    </citation>
    <scope>NUCLEOTIDE SEQUENCE [LARGE SCALE GENOMIC DNA]</scope>
    <source>
        <strain evidence="4">CGMCC 1.15772</strain>
    </source>
</reference>
<dbReference type="PROSITE" id="PS51257">
    <property type="entry name" value="PROKAR_LIPOPROTEIN"/>
    <property type="match status" value="1"/>
</dbReference>
<dbReference type="Gene3D" id="2.60.40.1120">
    <property type="entry name" value="Carboxypeptidase-like, regulatory domain"/>
    <property type="match status" value="1"/>
</dbReference>
<dbReference type="Gene3D" id="2.60.40.10">
    <property type="entry name" value="Immunoglobulins"/>
    <property type="match status" value="1"/>
</dbReference>
<feature type="domain" description="DUF11" evidence="2">
    <location>
        <begin position="408"/>
        <end position="513"/>
    </location>
</feature>
<organism evidence="3 4">
    <name type="scientific">Deinococcus lacus</name>
    <dbReference type="NCBI Taxonomy" id="392561"/>
    <lineage>
        <taxon>Bacteria</taxon>
        <taxon>Thermotogati</taxon>
        <taxon>Deinococcota</taxon>
        <taxon>Deinococci</taxon>
        <taxon>Deinococcales</taxon>
        <taxon>Deinococcaceae</taxon>
        <taxon>Deinococcus</taxon>
    </lineage>
</organism>
<name>A0ABW1YGN1_9DEIO</name>
<dbReference type="Proteomes" id="UP001596297">
    <property type="component" value="Unassembled WGS sequence"/>
</dbReference>
<dbReference type="RefSeq" id="WP_380083314.1">
    <property type="nucleotide sequence ID" value="NZ_JBHSWD010000001.1"/>
</dbReference>
<dbReference type="EMBL" id="JBHSWD010000001">
    <property type="protein sequence ID" value="MFC6592295.1"/>
    <property type="molecule type" value="Genomic_DNA"/>
</dbReference>
<sequence>MNNKFALMALTGVLALASCNQGSGTAPAPTCTANQILVDGKCVTKPATPATAAVTVPSNPNGYTLTIRDAAGNVIPSSQYNALQPGSYTAVYSKDGYVSQEQKFTVTAGSTVALVYPTLLANPVVVTTGNVTVPSNPNGYTLTIRDAAGNVIPASQYGTLQPGIYTATYSKEGYVSQSQTFSVAPGSNIALSYPALQMAPQGAYYVDSTGKVVSISQADLNNAGQKFVFYAWLEDEDKNVNQMDLGNSPAPAGPDKYEIAPLGTQNLTAGYVGYRAADGKIYPVVGAAVRWDIVEDKSQTNVRFATADDGAIASGAIRPLDINDSAMSATTFTNRAAGNNARFPSGTDFPINNVTGVTTPDIDGFTWTALWVPASTAGVATITAVAEINGTEINKTVMTKVFAPSAKLSITKGEDAVKGLNEDHTFTITVRNTGAGAATNVRLNDVMPANGAPYSVGTVTSNGNAAITLNNQDGFDATFDLAPAGQPGDSITFTVPARSSDTGVYCDVATIESYENGAFGTVRPDGLSDEACLTVRAPRLSIEKTLVDAQGNPIANGYKVNPGTEVFAAITVRNGGDAAATNIVVTDRLTAGNDAFYALQTTGTDLRLDGDSGFTSAPFELAPGASKTFRIGAVVKNAQNYTDSALNGEYCDTANFTATSNNGLALNGTDQTACFEVVTPALRITKVNTNLAGSPDVNLYPNDSYISTINVANTGSGAAYDLSVSDILGEYSGVFAKYGSGTYTILPEGTKGSLSLAGNVVSAPVLTLQPGQSLVLELTSTIPSGAPAGEYCDRASFKASNFTPNPATTSDYAVDCVTVLNTISVATAMSDTKDPILANGSDLTILTSALAVETSSNQKATDNVIAFNFGSTDSFGANPGVFDIRDTVIYYDATPVRDEQTGQIVSDYTSATAVKLAEGVNYTVEIDQGAQQRIKLLQPLPVGSVVFARHTVAAPVGVAARAYNSGFIWTYTGEQDGVVYSTSATESTTVRRP</sequence>
<evidence type="ECO:0000313" key="4">
    <source>
        <dbReference type="Proteomes" id="UP001596297"/>
    </source>
</evidence>
<dbReference type="InterPro" id="IPR001434">
    <property type="entry name" value="OmcB-like_DUF11"/>
</dbReference>
<dbReference type="Pfam" id="PF01345">
    <property type="entry name" value="DUF11"/>
    <property type="match status" value="2"/>
</dbReference>
<keyword evidence="4" id="KW-1185">Reference proteome</keyword>
<evidence type="ECO:0000256" key="1">
    <source>
        <dbReference type="SAM" id="SignalP"/>
    </source>
</evidence>
<keyword evidence="1" id="KW-0732">Signal</keyword>